<name>A0A1I5U2M9_9EURY</name>
<keyword evidence="5" id="KW-1185">Reference proteome</keyword>
<dbReference type="InterPro" id="IPR007050">
    <property type="entry name" value="HTH_bacterioopsin"/>
</dbReference>
<dbReference type="PANTHER" id="PTHR34236:SF1">
    <property type="entry name" value="DIMETHYL SULFOXIDE REDUCTASE TRANSCRIPTIONAL ACTIVATOR"/>
    <property type="match status" value="1"/>
</dbReference>
<dbReference type="PANTHER" id="PTHR34236">
    <property type="entry name" value="DIMETHYL SULFOXIDE REDUCTASE TRANSCRIPTIONAL ACTIVATOR"/>
    <property type="match status" value="1"/>
</dbReference>
<dbReference type="EMBL" id="FOXI01000011">
    <property type="protein sequence ID" value="SFP88836.1"/>
    <property type="molecule type" value="Genomic_DNA"/>
</dbReference>
<dbReference type="Pfam" id="PF04967">
    <property type="entry name" value="HTH_10"/>
    <property type="match status" value="1"/>
</dbReference>
<protein>
    <submittedName>
        <fullName evidence="4">Predicted DNA binding protein, contains HTH domain</fullName>
    </submittedName>
</protein>
<evidence type="ECO:0000259" key="3">
    <source>
        <dbReference type="Pfam" id="PF04967"/>
    </source>
</evidence>
<evidence type="ECO:0000256" key="2">
    <source>
        <dbReference type="ARBA" id="ARBA00023163"/>
    </source>
</evidence>
<dbReference type="OrthoDB" id="194393at2157"/>
<dbReference type="SUPFAM" id="SSF88659">
    <property type="entry name" value="Sigma3 and sigma4 domains of RNA polymerase sigma factors"/>
    <property type="match status" value="1"/>
</dbReference>
<dbReference type="InterPro" id="IPR036388">
    <property type="entry name" value="WH-like_DNA-bd_sf"/>
</dbReference>
<accession>A0A1I5U2M9</accession>
<dbReference type="AlphaFoldDB" id="A0A1I5U2M9"/>
<feature type="domain" description="HTH bat-type" evidence="3">
    <location>
        <begin position="182"/>
        <end position="233"/>
    </location>
</feature>
<evidence type="ECO:0000256" key="1">
    <source>
        <dbReference type="ARBA" id="ARBA00023015"/>
    </source>
</evidence>
<evidence type="ECO:0000313" key="4">
    <source>
        <dbReference type="EMBL" id="SFP88836.1"/>
    </source>
</evidence>
<evidence type="ECO:0000313" key="5">
    <source>
        <dbReference type="Proteomes" id="UP000183769"/>
    </source>
</evidence>
<dbReference type="Gene3D" id="1.10.10.10">
    <property type="entry name" value="Winged helix-like DNA-binding domain superfamily/Winged helix DNA-binding domain"/>
    <property type="match status" value="1"/>
</dbReference>
<proteinExistence type="predicted"/>
<keyword evidence="1" id="KW-0805">Transcription regulation</keyword>
<gene>
    <name evidence="4" type="ORF">SAMN05216277_11152</name>
</gene>
<dbReference type="InterPro" id="IPR013324">
    <property type="entry name" value="RNA_pol_sigma_r3/r4-like"/>
</dbReference>
<sequence>MATDNSTQVPAVDDGQIFRASLDIAHHGCPNSDVTEVYPAARIESVSDAHVEEAQKKQLLRLETERVPVEQFVSTYEAHEIVTDVAVYPHVGSDHVAHLSTTIDYAPLTSVSQILADHGAYRGHGATASNGSEKWWVFFESHETLSEIIEDLEAEGSDVRIRRKERVTLQSEQSPQSPLTELSPRQRETLLVAQELGYFGPNEGATLEDIAAELDLSTSSVWEHLSKATEQVIGQVTANYQ</sequence>
<dbReference type="RefSeq" id="WP_079990184.1">
    <property type="nucleotide sequence ID" value="NZ_FOXI01000011.1"/>
</dbReference>
<organism evidence="4 5">
    <name type="scientific">Halolamina pelagica</name>
    <dbReference type="NCBI Taxonomy" id="699431"/>
    <lineage>
        <taxon>Archaea</taxon>
        <taxon>Methanobacteriati</taxon>
        <taxon>Methanobacteriota</taxon>
        <taxon>Stenosarchaea group</taxon>
        <taxon>Halobacteria</taxon>
        <taxon>Halobacteriales</taxon>
        <taxon>Haloferacaceae</taxon>
    </lineage>
</organism>
<dbReference type="Proteomes" id="UP000183769">
    <property type="component" value="Unassembled WGS sequence"/>
</dbReference>
<reference evidence="5" key="1">
    <citation type="submission" date="2016-10" db="EMBL/GenBank/DDBJ databases">
        <authorList>
            <person name="Varghese N."/>
            <person name="Submissions S."/>
        </authorList>
    </citation>
    <scope>NUCLEOTIDE SEQUENCE [LARGE SCALE GENOMIC DNA]</scope>
    <source>
        <strain evidence="5">CGMCC 1.10329</strain>
    </source>
</reference>
<keyword evidence="2" id="KW-0804">Transcription</keyword>